<comment type="caution">
    <text evidence="2">The sequence shown here is derived from an EMBL/GenBank/DDBJ whole genome shotgun (WGS) entry which is preliminary data.</text>
</comment>
<name>A0A427A5L3_ENSVE</name>
<evidence type="ECO:0000313" key="2">
    <source>
        <dbReference type="EMBL" id="RRT71532.1"/>
    </source>
</evidence>
<accession>A0A427A5L3</accession>
<gene>
    <name evidence="2" type="ORF">B296_00034596</name>
</gene>
<feature type="region of interest" description="Disordered" evidence="1">
    <location>
        <begin position="42"/>
        <end position="83"/>
    </location>
</feature>
<reference evidence="2 3" key="1">
    <citation type="journal article" date="2014" name="Agronomy (Basel)">
        <title>A Draft Genome Sequence for Ensete ventricosum, the Drought-Tolerant Tree Against Hunger.</title>
        <authorList>
            <person name="Harrison J."/>
            <person name="Moore K.A."/>
            <person name="Paszkiewicz K."/>
            <person name="Jones T."/>
            <person name="Grant M."/>
            <person name="Ambacheew D."/>
            <person name="Muzemil S."/>
            <person name="Studholme D.J."/>
        </authorList>
    </citation>
    <scope>NUCLEOTIDE SEQUENCE [LARGE SCALE GENOMIC DNA]</scope>
</reference>
<dbReference type="AlphaFoldDB" id="A0A427A5L3"/>
<evidence type="ECO:0000313" key="3">
    <source>
        <dbReference type="Proteomes" id="UP000287651"/>
    </source>
</evidence>
<evidence type="ECO:0000256" key="1">
    <source>
        <dbReference type="SAM" id="MobiDB-lite"/>
    </source>
</evidence>
<sequence>MTVPKRLRSFGPTDGFIDCHPHDEAVVESTYHGRLVARVGETGNVQSPHDRAPRWPNSKAARKPFTPLHSARYPAPRRAGPNTQKRGFAHISHRGFPSSAKPAGRPRKLHCTPKPPLPFLSSSLHIPLARCPIAVTGSAADFLLSLVSLCSQLRSSNSRRLFRLVPSLPRSRNRHRVRSRCILFPRSEATSFSTLYSSKRFETKKKTQQSGSGKG</sequence>
<dbReference type="Proteomes" id="UP000287651">
    <property type="component" value="Unassembled WGS sequence"/>
</dbReference>
<organism evidence="2 3">
    <name type="scientific">Ensete ventricosum</name>
    <name type="common">Abyssinian banana</name>
    <name type="synonym">Musa ensete</name>
    <dbReference type="NCBI Taxonomy" id="4639"/>
    <lineage>
        <taxon>Eukaryota</taxon>
        <taxon>Viridiplantae</taxon>
        <taxon>Streptophyta</taxon>
        <taxon>Embryophyta</taxon>
        <taxon>Tracheophyta</taxon>
        <taxon>Spermatophyta</taxon>
        <taxon>Magnoliopsida</taxon>
        <taxon>Liliopsida</taxon>
        <taxon>Zingiberales</taxon>
        <taxon>Musaceae</taxon>
        <taxon>Ensete</taxon>
    </lineage>
</organism>
<protein>
    <submittedName>
        <fullName evidence="2">Uncharacterized protein</fullName>
    </submittedName>
</protein>
<proteinExistence type="predicted"/>
<dbReference type="EMBL" id="AMZH03003685">
    <property type="protein sequence ID" value="RRT71532.1"/>
    <property type="molecule type" value="Genomic_DNA"/>
</dbReference>